<keyword evidence="5" id="KW-0289">Folate biosynthesis</keyword>
<dbReference type="EMBL" id="JAOWKY010000001">
    <property type="protein sequence ID" value="MCV2868154.1"/>
    <property type="molecule type" value="Genomic_DNA"/>
</dbReference>
<gene>
    <name evidence="9" type="ORF">OEW28_05885</name>
</gene>
<dbReference type="PANTHER" id="PTHR42844:SF1">
    <property type="entry name" value="DIHYDRONEOPTERIN ALDOLASE 1-RELATED"/>
    <property type="match status" value="1"/>
</dbReference>
<dbReference type="EC" id="4.1.2.25" evidence="4"/>
<organism evidence="9 10">
    <name type="scientific">Albidovulum marisflavi</name>
    <dbReference type="NCBI Taxonomy" id="2984159"/>
    <lineage>
        <taxon>Bacteria</taxon>
        <taxon>Pseudomonadati</taxon>
        <taxon>Pseudomonadota</taxon>
        <taxon>Alphaproteobacteria</taxon>
        <taxon>Rhodobacterales</taxon>
        <taxon>Paracoccaceae</taxon>
        <taxon>Albidovulum</taxon>
    </lineage>
</organism>
<evidence type="ECO:0000259" key="8">
    <source>
        <dbReference type="SMART" id="SM00905"/>
    </source>
</evidence>
<name>A0ABT2ZAK0_9RHOB</name>
<evidence type="ECO:0000256" key="2">
    <source>
        <dbReference type="ARBA" id="ARBA00005013"/>
    </source>
</evidence>
<protein>
    <recommendedName>
        <fullName evidence="4">dihydroneopterin aldolase</fullName>
        <ecNumber evidence="4">4.1.2.25</ecNumber>
    </recommendedName>
    <alternativeName>
        <fullName evidence="7">7,8-dihydroneopterin aldolase</fullName>
    </alternativeName>
</protein>
<comment type="caution">
    <text evidence="9">The sequence shown here is derived from an EMBL/GenBank/DDBJ whole genome shotgun (WGS) entry which is preliminary data.</text>
</comment>
<evidence type="ECO:0000256" key="3">
    <source>
        <dbReference type="ARBA" id="ARBA00005708"/>
    </source>
</evidence>
<evidence type="ECO:0000313" key="9">
    <source>
        <dbReference type="EMBL" id="MCV2868154.1"/>
    </source>
</evidence>
<reference evidence="9 10" key="1">
    <citation type="submission" date="2022-10" db="EMBL/GenBank/DDBJ databases">
        <title>Defluviimonas sp. nov., isolated from ocean surface water.</title>
        <authorList>
            <person name="He W."/>
            <person name="Wang L."/>
            <person name="Zhang D.-F."/>
        </authorList>
    </citation>
    <scope>NUCLEOTIDE SEQUENCE [LARGE SCALE GENOMIC DNA]</scope>
    <source>
        <strain evidence="9 10">WL0002</strain>
    </source>
</reference>
<evidence type="ECO:0000256" key="6">
    <source>
        <dbReference type="ARBA" id="ARBA00023239"/>
    </source>
</evidence>
<proteinExistence type="inferred from homology"/>
<evidence type="ECO:0000256" key="5">
    <source>
        <dbReference type="ARBA" id="ARBA00022909"/>
    </source>
</evidence>
<dbReference type="RefSeq" id="WP_263733773.1">
    <property type="nucleotide sequence ID" value="NZ_JAOWKY010000001.1"/>
</dbReference>
<dbReference type="Pfam" id="PF02152">
    <property type="entry name" value="FolB"/>
    <property type="match status" value="1"/>
</dbReference>
<dbReference type="InterPro" id="IPR043133">
    <property type="entry name" value="GTP-CH-I_C/QueF"/>
</dbReference>
<keyword evidence="10" id="KW-1185">Reference proteome</keyword>
<comment type="catalytic activity">
    <reaction evidence="1">
        <text>7,8-dihydroneopterin = 6-hydroxymethyl-7,8-dihydropterin + glycolaldehyde</text>
        <dbReference type="Rhea" id="RHEA:10540"/>
        <dbReference type="ChEBI" id="CHEBI:17001"/>
        <dbReference type="ChEBI" id="CHEBI:17071"/>
        <dbReference type="ChEBI" id="CHEBI:44841"/>
        <dbReference type="EC" id="4.1.2.25"/>
    </reaction>
</comment>
<evidence type="ECO:0000256" key="1">
    <source>
        <dbReference type="ARBA" id="ARBA00001353"/>
    </source>
</evidence>
<dbReference type="Proteomes" id="UP001652542">
    <property type="component" value="Unassembled WGS sequence"/>
</dbReference>
<dbReference type="Gene3D" id="3.30.1130.10">
    <property type="match status" value="1"/>
</dbReference>
<sequence>MTDDIAQAFDHPEARSRATATLADRLSLRDFIVSADIGAFQEERGAEQRLRFNIVVEIAPLPEGLDDDVDQILSYDRLIEAVEAELARERLNLLETLADGVAARILAEPQAQRVFVRIEKLDRGPFALGVEIVREAADSPVDEAPAPHPVVIHFGADALMATDLAARLESHMDAASPVVVTLGLPPEPRPAAATEDARRRIALLAIEQNAWAFAARDPRLKVVASRTELDWAMRHGRTAVWAPSKLVLDTPGAPLASAEDGAALAVWLAETLEARQLVVHGSVTIPAGSRVPVQRR</sequence>
<feature type="domain" description="Dihydroneopterin aldolase/epimerase" evidence="8">
    <location>
        <begin position="26"/>
        <end position="134"/>
    </location>
</feature>
<dbReference type="InterPro" id="IPR006156">
    <property type="entry name" value="Dihydroneopterin_aldolase"/>
</dbReference>
<evidence type="ECO:0000313" key="10">
    <source>
        <dbReference type="Proteomes" id="UP001652542"/>
    </source>
</evidence>
<keyword evidence="6 9" id="KW-0456">Lyase</keyword>
<dbReference type="NCBIfam" id="TIGR00526">
    <property type="entry name" value="folB_dom"/>
    <property type="match status" value="1"/>
</dbReference>
<dbReference type="PANTHER" id="PTHR42844">
    <property type="entry name" value="DIHYDRONEOPTERIN ALDOLASE 1-RELATED"/>
    <property type="match status" value="1"/>
</dbReference>
<evidence type="ECO:0000256" key="7">
    <source>
        <dbReference type="ARBA" id="ARBA00032903"/>
    </source>
</evidence>
<evidence type="ECO:0000256" key="4">
    <source>
        <dbReference type="ARBA" id="ARBA00013043"/>
    </source>
</evidence>
<dbReference type="InterPro" id="IPR006157">
    <property type="entry name" value="FolB_dom"/>
</dbReference>
<dbReference type="SMART" id="SM00905">
    <property type="entry name" value="FolB"/>
    <property type="match status" value="1"/>
</dbReference>
<comment type="similarity">
    <text evidence="3">Belongs to the DHNA family.</text>
</comment>
<dbReference type="GO" id="GO:0004150">
    <property type="term" value="F:dihydroneopterin aldolase activity"/>
    <property type="evidence" value="ECO:0007669"/>
    <property type="project" value="UniProtKB-EC"/>
</dbReference>
<dbReference type="SUPFAM" id="SSF55620">
    <property type="entry name" value="Tetrahydrobiopterin biosynthesis enzymes-like"/>
    <property type="match status" value="1"/>
</dbReference>
<comment type="pathway">
    <text evidence="2">Cofactor biosynthesis; tetrahydrofolate biosynthesis; 2-amino-4-hydroxy-6-hydroxymethyl-7,8-dihydropteridine diphosphate from 7,8-dihydroneopterin triphosphate: step 3/4.</text>
</comment>
<accession>A0ABT2ZAK0</accession>